<accession>A0AAD7T6Q7</accession>
<dbReference type="Proteomes" id="UP001221898">
    <property type="component" value="Unassembled WGS sequence"/>
</dbReference>
<sequence>MGDRHGQTALRQTTSSTQPVAVAVTMTHLRSAPYSGRVFFYRQMASRGNYGGLYLNKQRTLPTTGPLLTDSRLAECLSASMGNREWCHRGDGSRPSISVTDGVCAALKTDGQEVQTE</sequence>
<reference evidence="1" key="1">
    <citation type="journal article" date="2023" name="Science">
        <title>Genome structures resolve the early diversification of teleost fishes.</title>
        <authorList>
            <person name="Parey E."/>
            <person name="Louis A."/>
            <person name="Montfort J."/>
            <person name="Bouchez O."/>
            <person name="Roques C."/>
            <person name="Iampietro C."/>
            <person name="Lluch J."/>
            <person name="Castinel A."/>
            <person name="Donnadieu C."/>
            <person name="Desvignes T."/>
            <person name="Floi Bucao C."/>
            <person name="Jouanno E."/>
            <person name="Wen M."/>
            <person name="Mejri S."/>
            <person name="Dirks R."/>
            <person name="Jansen H."/>
            <person name="Henkel C."/>
            <person name="Chen W.J."/>
            <person name="Zahm M."/>
            <person name="Cabau C."/>
            <person name="Klopp C."/>
            <person name="Thompson A.W."/>
            <person name="Robinson-Rechavi M."/>
            <person name="Braasch I."/>
            <person name="Lecointre G."/>
            <person name="Bobe J."/>
            <person name="Postlethwait J.H."/>
            <person name="Berthelot C."/>
            <person name="Roest Crollius H."/>
            <person name="Guiguen Y."/>
        </authorList>
    </citation>
    <scope>NUCLEOTIDE SEQUENCE</scope>
    <source>
        <strain evidence="1">NC1722</strain>
    </source>
</reference>
<dbReference type="AlphaFoldDB" id="A0AAD7T6Q7"/>
<keyword evidence="2" id="KW-1185">Reference proteome</keyword>
<protein>
    <submittedName>
        <fullName evidence="1">Uncharacterized protein</fullName>
    </submittedName>
</protein>
<evidence type="ECO:0000313" key="1">
    <source>
        <dbReference type="EMBL" id="KAJ8415399.1"/>
    </source>
</evidence>
<evidence type="ECO:0000313" key="2">
    <source>
        <dbReference type="Proteomes" id="UP001221898"/>
    </source>
</evidence>
<name>A0AAD7T6Q7_9TELE</name>
<organism evidence="1 2">
    <name type="scientific">Aldrovandia affinis</name>
    <dbReference type="NCBI Taxonomy" id="143900"/>
    <lineage>
        <taxon>Eukaryota</taxon>
        <taxon>Metazoa</taxon>
        <taxon>Chordata</taxon>
        <taxon>Craniata</taxon>
        <taxon>Vertebrata</taxon>
        <taxon>Euteleostomi</taxon>
        <taxon>Actinopterygii</taxon>
        <taxon>Neopterygii</taxon>
        <taxon>Teleostei</taxon>
        <taxon>Notacanthiformes</taxon>
        <taxon>Halosauridae</taxon>
        <taxon>Aldrovandia</taxon>
    </lineage>
</organism>
<comment type="caution">
    <text evidence="1">The sequence shown here is derived from an EMBL/GenBank/DDBJ whole genome shotgun (WGS) entry which is preliminary data.</text>
</comment>
<dbReference type="EMBL" id="JAINUG010000009">
    <property type="protein sequence ID" value="KAJ8415399.1"/>
    <property type="molecule type" value="Genomic_DNA"/>
</dbReference>
<gene>
    <name evidence="1" type="ORF">AAFF_G00423790</name>
</gene>
<proteinExistence type="predicted"/>